<evidence type="ECO:0000256" key="1">
    <source>
        <dbReference type="SAM" id="MobiDB-lite"/>
    </source>
</evidence>
<evidence type="ECO:0000313" key="3">
    <source>
        <dbReference type="EMBL" id="GAA2004668.1"/>
    </source>
</evidence>
<feature type="region of interest" description="Disordered" evidence="1">
    <location>
        <begin position="27"/>
        <end position="78"/>
    </location>
</feature>
<evidence type="ECO:0000313" key="4">
    <source>
        <dbReference type="Proteomes" id="UP001500755"/>
    </source>
</evidence>
<keyword evidence="2" id="KW-0732">Signal</keyword>
<protein>
    <submittedName>
        <fullName evidence="3">Uncharacterized protein</fullName>
    </submittedName>
</protein>
<comment type="caution">
    <text evidence="3">The sequence shown here is derived from an EMBL/GenBank/DDBJ whole genome shotgun (WGS) entry which is preliminary data.</text>
</comment>
<sequence length="296" mass="30854">MKYTTVLPTLAILLATGLTLSACAGAGSLGSGTSSEEQPPAESAPATTPAAEDGVGEDGSGEDTTATTDASGAGTTYDSLLTLGEFPREGYEVTTEEPLPGQAPKAAPTPADDTLFSCTENAIDSRYTGGYSDGGRRNFIKYEGDVVTGVALLLVNTEGMDTGALDQWRVFDKAITGCADVSMRDLPVGTSLGDPDNPVERIDFTKDLEPEDNEGVGLTCFGALQLKPEDDGTESPQYSTMCVAADENRILTVHSLYGNLEADIPEDDILTWTRGAAWDAFVAQGEKIGMTVEAGA</sequence>
<dbReference type="Proteomes" id="UP001500755">
    <property type="component" value="Unassembled WGS sequence"/>
</dbReference>
<feature type="region of interest" description="Disordered" evidence="1">
    <location>
        <begin position="92"/>
        <end position="111"/>
    </location>
</feature>
<accession>A0ABP5EQ92</accession>
<dbReference type="PROSITE" id="PS51257">
    <property type="entry name" value="PROKAR_LIPOPROTEIN"/>
    <property type="match status" value="1"/>
</dbReference>
<proteinExistence type="predicted"/>
<feature type="compositionally biased region" description="Low complexity" evidence="1">
    <location>
        <begin position="27"/>
        <end position="53"/>
    </location>
</feature>
<reference evidence="4" key="1">
    <citation type="journal article" date="2019" name="Int. J. Syst. Evol. Microbiol.">
        <title>The Global Catalogue of Microorganisms (GCM) 10K type strain sequencing project: providing services to taxonomists for standard genome sequencing and annotation.</title>
        <authorList>
            <consortium name="The Broad Institute Genomics Platform"/>
            <consortium name="The Broad Institute Genome Sequencing Center for Infectious Disease"/>
            <person name="Wu L."/>
            <person name="Ma J."/>
        </authorList>
    </citation>
    <scope>NUCLEOTIDE SEQUENCE [LARGE SCALE GENOMIC DNA]</scope>
    <source>
        <strain evidence="4">JCM 14546</strain>
    </source>
</reference>
<evidence type="ECO:0000256" key="2">
    <source>
        <dbReference type="SAM" id="SignalP"/>
    </source>
</evidence>
<feature type="signal peptide" evidence="2">
    <location>
        <begin position="1"/>
        <end position="24"/>
    </location>
</feature>
<dbReference type="EMBL" id="BAAANO010000012">
    <property type="protein sequence ID" value="GAA2004668.1"/>
    <property type="molecule type" value="Genomic_DNA"/>
</dbReference>
<organism evidence="3 4">
    <name type="scientific">Brevibacterium samyangense</name>
    <dbReference type="NCBI Taxonomy" id="366888"/>
    <lineage>
        <taxon>Bacteria</taxon>
        <taxon>Bacillati</taxon>
        <taxon>Actinomycetota</taxon>
        <taxon>Actinomycetes</taxon>
        <taxon>Micrococcales</taxon>
        <taxon>Brevibacteriaceae</taxon>
        <taxon>Brevibacterium</taxon>
    </lineage>
</organism>
<keyword evidence="4" id="KW-1185">Reference proteome</keyword>
<feature type="chain" id="PRO_5045869517" evidence="2">
    <location>
        <begin position="25"/>
        <end position="296"/>
    </location>
</feature>
<gene>
    <name evidence="3" type="ORF">GCM10009755_12680</name>
</gene>
<name>A0ABP5EQ92_9MICO</name>
<dbReference type="RefSeq" id="WP_344308014.1">
    <property type="nucleotide sequence ID" value="NZ_BAAANO010000012.1"/>
</dbReference>
<feature type="compositionally biased region" description="Low complexity" evidence="1">
    <location>
        <begin position="62"/>
        <end position="76"/>
    </location>
</feature>